<accession>A0A6A4Z6T2</accession>
<proteinExistence type="predicted"/>
<dbReference type="Proteomes" id="UP000469452">
    <property type="component" value="Unassembled WGS sequence"/>
</dbReference>
<dbReference type="PANTHER" id="PTHR40866">
    <property type="entry name" value="BED-TYPE DOMAIN-CONTAINING PROTEIN"/>
    <property type="match status" value="1"/>
</dbReference>
<dbReference type="InterPro" id="IPR012337">
    <property type="entry name" value="RNaseH-like_sf"/>
</dbReference>
<dbReference type="VEuPathDB" id="FungiDB:H257_11375"/>
<dbReference type="SUPFAM" id="SSF53098">
    <property type="entry name" value="Ribonuclease H-like"/>
    <property type="match status" value="1"/>
</dbReference>
<evidence type="ECO:0008006" key="3">
    <source>
        <dbReference type="Google" id="ProtNLM"/>
    </source>
</evidence>
<sequence length="513" mass="57952">MASYLNLMPTPRIPRSDANRLKGKQLALAFFTQKAPGSSTWVCRCGKERIQNGSGYTNMCSHITQCHPEHLELYAGGEHNELILRYATIPKKSKTIFDWLKWVTELLLPFSFVGNQIVRRYTNLDPISRTTFMKYLGLCTSVVEQNIREKLPDAFALVFDGWSHGSTHYVAVFATFPSDHKLGYSKILLSFAPMNDETKLTADEHIAYVEFILTTFGKDWSNVIALIGDNCPTNGKFGRMAGIPLIGCASHRFNLAVSDYIGQSKLVAKINTLMLKLKNLLPAAKLRQFTPLVAKTRNVTRWSSTFAMVSRYRELRPFLQRIDDDDIAALMLTAREDRQADELLNSLTDLDSVTLLLQRENLYLDEVRSVFDVVLDEDPAMANRIAPNARTVQDPDFENCIVKILEGREFDLTPQERASAVSLLKRSATREATTAPASTLAERAAIRMANAPAASDYMDLRFLRPTSNICERFFSVVKHALSDNRSRILSKNIEAQMFLHFNAEFWTAEDIAI</sequence>
<gene>
    <name evidence="1" type="ORF">AaE_013105</name>
</gene>
<name>A0A6A4Z6T2_APHAT</name>
<evidence type="ECO:0000313" key="2">
    <source>
        <dbReference type="Proteomes" id="UP000469452"/>
    </source>
</evidence>
<dbReference type="PANTHER" id="PTHR40866:SF1">
    <property type="entry name" value="BED-TYPE DOMAIN-CONTAINING PROTEIN"/>
    <property type="match status" value="1"/>
</dbReference>
<dbReference type="AlphaFoldDB" id="A0A6A4Z6T2"/>
<comment type="caution">
    <text evidence="1">The sequence shown here is derived from an EMBL/GenBank/DDBJ whole genome shotgun (WGS) entry which is preliminary data.</text>
</comment>
<reference evidence="1 2" key="1">
    <citation type="submission" date="2019-06" db="EMBL/GenBank/DDBJ databases">
        <title>Genomics analysis of Aphanomyces spp. identifies a new class of oomycete effector associated with host adaptation.</title>
        <authorList>
            <person name="Gaulin E."/>
        </authorList>
    </citation>
    <scope>NUCLEOTIDE SEQUENCE [LARGE SCALE GENOMIC DNA]</scope>
    <source>
        <strain evidence="1 2">E</strain>
    </source>
</reference>
<dbReference type="EMBL" id="VJMI01018964">
    <property type="protein sequence ID" value="KAF0708737.1"/>
    <property type="molecule type" value="Genomic_DNA"/>
</dbReference>
<organism evidence="1 2">
    <name type="scientific">Aphanomyces astaci</name>
    <name type="common">Crayfish plague agent</name>
    <dbReference type="NCBI Taxonomy" id="112090"/>
    <lineage>
        <taxon>Eukaryota</taxon>
        <taxon>Sar</taxon>
        <taxon>Stramenopiles</taxon>
        <taxon>Oomycota</taxon>
        <taxon>Saprolegniomycetes</taxon>
        <taxon>Saprolegniales</taxon>
        <taxon>Verrucalvaceae</taxon>
        <taxon>Aphanomyces</taxon>
    </lineage>
</organism>
<evidence type="ECO:0000313" key="1">
    <source>
        <dbReference type="EMBL" id="KAF0708737.1"/>
    </source>
</evidence>
<protein>
    <recommendedName>
        <fullName evidence="3">HAT C-terminal dimerisation domain-containing protein</fullName>
    </recommendedName>
</protein>